<protein>
    <recommendedName>
        <fullName evidence="8">Glucosyl-3-phosphoglycerate synthase</fullName>
        <ecNumber evidence="7">2.4.1.266</ecNumber>
    </recommendedName>
</protein>
<dbReference type="PANTHER" id="PTHR48090">
    <property type="entry name" value="UNDECAPRENYL-PHOSPHATE 4-DEOXY-4-FORMAMIDO-L-ARABINOSE TRANSFERASE-RELATED"/>
    <property type="match status" value="1"/>
</dbReference>
<evidence type="ECO:0000256" key="3">
    <source>
        <dbReference type="ARBA" id="ARBA00006739"/>
    </source>
</evidence>
<feature type="domain" description="Glycosyltransferase 2-like" evidence="11">
    <location>
        <begin position="36"/>
        <end position="147"/>
    </location>
</feature>
<dbReference type="SUPFAM" id="SSF53448">
    <property type="entry name" value="Nucleotide-diphospho-sugar transferases"/>
    <property type="match status" value="1"/>
</dbReference>
<evidence type="ECO:0000256" key="6">
    <source>
        <dbReference type="ARBA" id="ARBA00022842"/>
    </source>
</evidence>
<reference evidence="12" key="1">
    <citation type="submission" date="2024-07" db="EMBL/GenBank/DDBJ databases">
        <authorList>
            <person name="Yu S.T."/>
        </authorList>
    </citation>
    <scope>NUCLEOTIDE SEQUENCE</scope>
    <source>
        <strain evidence="12">R21</strain>
    </source>
</reference>
<evidence type="ECO:0000256" key="9">
    <source>
        <dbReference type="ARBA" id="ARBA00048689"/>
    </source>
</evidence>
<dbReference type="InterPro" id="IPR001173">
    <property type="entry name" value="Glyco_trans_2-like"/>
</dbReference>
<dbReference type="EC" id="2.4.1.266" evidence="7"/>
<dbReference type="EMBL" id="CP163435">
    <property type="protein sequence ID" value="XDQ27744.1"/>
    <property type="molecule type" value="Genomic_DNA"/>
</dbReference>
<gene>
    <name evidence="12" type="ORF">AB5J56_24940</name>
</gene>
<evidence type="ECO:0000259" key="11">
    <source>
        <dbReference type="Pfam" id="PF00535"/>
    </source>
</evidence>
<dbReference type="PANTHER" id="PTHR48090:SF10">
    <property type="entry name" value="GLUCOSYL-3-PHOSPHOGLYCERATE SYNTHASE"/>
    <property type="match status" value="1"/>
</dbReference>
<dbReference type="Pfam" id="PF00535">
    <property type="entry name" value="Glycos_transf_2"/>
    <property type="match status" value="1"/>
</dbReference>
<organism evidence="12">
    <name type="scientific">Streptomyces sp. R21</name>
    <dbReference type="NCBI Taxonomy" id="3238627"/>
    <lineage>
        <taxon>Bacteria</taxon>
        <taxon>Bacillati</taxon>
        <taxon>Actinomycetota</taxon>
        <taxon>Actinomycetes</taxon>
        <taxon>Kitasatosporales</taxon>
        <taxon>Streptomycetaceae</taxon>
        <taxon>Streptomyces</taxon>
    </lineage>
</organism>
<dbReference type="Gene3D" id="3.90.550.10">
    <property type="entry name" value="Spore Coat Polysaccharide Biosynthesis Protein SpsA, Chain A"/>
    <property type="match status" value="1"/>
</dbReference>
<dbReference type="InterPro" id="IPR029044">
    <property type="entry name" value="Nucleotide-diphossugar_trans"/>
</dbReference>
<evidence type="ECO:0000256" key="5">
    <source>
        <dbReference type="ARBA" id="ARBA00022679"/>
    </source>
</evidence>
<evidence type="ECO:0000256" key="2">
    <source>
        <dbReference type="ARBA" id="ARBA00001946"/>
    </source>
</evidence>
<dbReference type="AlphaFoldDB" id="A0AB39PBH1"/>
<comment type="catalytic activity">
    <reaction evidence="10">
        <text>an NDP-alpha-D-glucose + (2R)-3-phosphoglycerate = (2R)-2-O-(alpha-D-glucopyranosyl)-3-phospho-glycerate + a ribonucleoside 5'-diphosphate + H(+)</text>
        <dbReference type="Rhea" id="RHEA:47244"/>
        <dbReference type="ChEBI" id="CHEBI:15378"/>
        <dbReference type="ChEBI" id="CHEBI:57930"/>
        <dbReference type="ChEBI" id="CHEBI:58272"/>
        <dbReference type="ChEBI" id="CHEBI:62600"/>
        <dbReference type="ChEBI" id="CHEBI:76533"/>
        <dbReference type="EC" id="2.4.1.266"/>
    </reaction>
    <physiologicalReaction direction="left-to-right" evidence="10">
        <dbReference type="Rhea" id="RHEA:47245"/>
    </physiologicalReaction>
</comment>
<dbReference type="RefSeq" id="WP_369235122.1">
    <property type="nucleotide sequence ID" value="NZ_CP163435.1"/>
</dbReference>
<sequence length="314" mass="34430">MLEEVERWLSTRSWSVTDRPLHKLIAAKRATNSSVSVVLPALNEEETVGEIVAVIRHDLMHQVPLVDEIVVIDSGSTDRTSEVAAAAGARVVHRDEILPRIPTVPGKGEVLWRSLLVTSGDIVCFIDADLKEFSSDFVSGIVGPLLTEPGVDLVKAMYDRPLGGAAGQGGRVTELMARPLLNMHWPQLAGFVQPLGGEYAARRSLLEQLPFPVGYGVELGMLVDALHLVGLDALAQVDVGVRKHRHQDGQALGRMAAAIYRTAQLRLARGHLIRPSLTQFERGRDGFEPRTHSVDTEERPPMVDIVEYQSRRVA</sequence>
<dbReference type="NCBIfam" id="NF010496">
    <property type="entry name" value="PRK13915.1"/>
    <property type="match status" value="1"/>
</dbReference>
<evidence type="ECO:0000256" key="8">
    <source>
        <dbReference type="ARBA" id="ARBA00040894"/>
    </source>
</evidence>
<evidence type="ECO:0000256" key="1">
    <source>
        <dbReference type="ARBA" id="ARBA00001936"/>
    </source>
</evidence>
<evidence type="ECO:0000313" key="12">
    <source>
        <dbReference type="EMBL" id="XDQ27744.1"/>
    </source>
</evidence>
<dbReference type="InterPro" id="IPR050256">
    <property type="entry name" value="Glycosyltransferase_2"/>
</dbReference>
<proteinExistence type="inferred from homology"/>
<name>A0AB39PBH1_9ACTN</name>
<evidence type="ECO:0000256" key="7">
    <source>
        <dbReference type="ARBA" id="ARBA00039022"/>
    </source>
</evidence>
<comment type="cofactor">
    <cofactor evidence="1">
        <name>Mn(2+)</name>
        <dbReference type="ChEBI" id="CHEBI:29035"/>
    </cofactor>
</comment>
<evidence type="ECO:0000256" key="10">
    <source>
        <dbReference type="ARBA" id="ARBA00048997"/>
    </source>
</evidence>
<comment type="similarity">
    <text evidence="3">Belongs to the glycosyltransferase 2 family.</text>
</comment>
<accession>A0AB39PBH1</accession>
<keyword evidence="4 12" id="KW-0328">Glycosyltransferase</keyword>
<dbReference type="GO" id="GO:0016757">
    <property type="term" value="F:glycosyltransferase activity"/>
    <property type="evidence" value="ECO:0007669"/>
    <property type="project" value="UniProtKB-KW"/>
</dbReference>
<comment type="cofactor">
    <cofactor evidence="2">
        <name>Mg(2+)</name>
        <dbReference type="ChEBI" id="CHEBI:18420"/>
    </cofactor>
</comment>
<evidence type="ECO:0000256" key="4">
    <source>
        <dbReference type="ARBA" id="ARBA00022676"/>
    </source>
</evidence>
<comment type="catalytic activity">
    <reaction evidence="9">
        <text>(2R)-3-phosphoglycerate + UDP-alpha-D-glucose = (2R)-2-O-(alpha-D-glucopyranosyl)-3-phospho-glycerate + UDP + H(+)</text>
        <dbReference type="Rhea" id="RHEA:31319"/>
        <dbReference type="ChEBI" id="CHEBI:15378"/>
        <dbReference type="ChEBI" id="CHEBI:58223"/>
        <dbReference type="ChEBI" id="CHEBI:58272"/>
        <dbReference type="ChEBI" id="CHEBI:58885"/>
        <dbReference type="ChEBI" id="CHEBI:62600"/>
        <dbReference type="EC" id="2.4.1.266"/>
    </reaction>
    <physiologicalReaction direction="left-to-right" evidence="9">
        <dbReference type="Rhea" id="RHEA:31320"/>
    </physiologicalReaction>
</comment>
<keyword evidence="5 12" id="KW-0808">Transferase</keyword>
<keyword evidence="6" id="KW-0460">Magnesium</keyword>